<dbReference type="InterPro" id="IPR029044">
    <property type="entry name" value="Nucleotide-diphossugar_trans"/>
</dbReference>
<evidence type="ECO:0000313" key="5">
    <source>
        <dbReference type="EMBL" id="NHM01330.1"/>
    </source>
</evidence>
<dbReference type="RefSeq" id="WP_166076384.1">
    <property type="nucleotide sequence ID" value="NZ_JAAJBT010000002.1"/>
</dbReference>
<dbReference type="Gene3D" id="3.90.550.10">
    <property type="entry name" value="Spore Coat Polysaccharide Biosynthesis Protein SpsA, Chain A"/>
    <property type="match status" value="1"/>
</dbReference>
<evidence type="ECO:0000313" key="6">
    <source>
        <dbReference type="Proteomes" id="UP000800984"/>
    </source>
</evidence>
<dbReference type="PANTHER" id="PTHR43685">
    <property type="entry name" value="GLYCOSYLTRANSFERASE"/>
    <property type="match status" value="1"/>
</dbReference>
<keyword evidence="6" id="KW-1185">Reference proteome</keyword>
<dbReference type="Proteomes" id="UP000800984">
    <property type="component" value="Unassembled WGS sequence"/>
</dbReference>
<proteinExistence type="inferred from homology"/>
<evidence type="ECO:0000259" key="4">
    <source>
        <dbReference type="Pfam" id="PF00535"/>
    </source>
</evidence>
<keyword evidence="2" id="KW-0328">Glycosyltransferase</keyword>
<comment type="similarity">
    <text evidence="1">Belongs to the glycosyltransferase 2 family.</text>
</comment>
<feature type="domain" description="Glycosyltransferase 2-like" evidence="4">
    <location>
        <begin position="5"/>
        <end position="133"/>
    </location>
</feature>
<reference evidence="5 6" key="1">
    <citation type="submission" date="2020-02" db="EMBL/GenBank/DDBJ databases">
        <authorList>
            <person name="Chen W.-M."/>
        </authorList>
    </citation>
    <scope>NUCLEOTIDE SEQUENCE [LARGE SCALE GENOMIC DNA]</scope>
    <source>
        <strain evidence="5 6">KDG-16</strain>
    </source>
</reference>
<protein>
    <submittedName>
        <fullName evidence="5">Glycosyltransferase family 2 protein</fullName>
    </submittedName>
</protein>
<name>A0ABX0I758_9FLAO</name>
<sequence>MKKLTVIMPVYNGEKYLVEAIESVLNQTFEDFDLLVLNDNSTDSTSKILENFCKKDNRVKVITKSKNEGPANLRNEGIEKANTPLIALLDADDIALPTRFEKQIQILEADDELALCGTWFTIFGDKKEKIIKHAVMHDDLKVQFLHSCGLGNSTVMFKKSAIQDLRFEHKYVPAEDYGLWSEFIANSKFYNIPESLVRYRWHPGNISQTKEENLRIAEIAIKKRQLTRLEIDQNSNNAIYYVNAVCLRRKQSFEDIKQTIAASNELLEKNNVLQFYNQKIFQKHIERTILRTIRNANKNNLSYFKYVKNDSGYFSKIKTLDKIVLFFKCLF</sequence>
<comment type="caution">
    <text evidence="5">The sequence shown here is derived from an EMBL/GenBank/DDBJ whole genome shotgun (WGS) entry which is preliminary data.</text>
</comment>
<organism evidence="5 6">
    <name type="scientific">Flavobacterium difficile</name>
    <dbReference type="NCBI Taxonomy" id="2709659"/>
    <lineage>
        <taxon>Bacteria</taxon>
        <taxon>Pseudomonadati</taxon>
        <taxon>Bacteroidota</taxon>
        <taxon>Flavobacteriia</taxon>
        <taxon>Flavobacteriales</taxon>
        <taxon>Flavobacteriaceae</taxon>
        <taxon>Flavobacterium</taxon>
    </lineage>
</organism>
<dbReference type="EMBL" id="JAAJBT010000002">
    <property type="protein sequence ID" value="NHM01330.1"/>
    <property type="molecule type" value="Genomic_DNA"/>
</dbReference>
<accession>A0ABX0I758</accession>
<evidence type="ECO:0000256" key="2">
    <source>
        <dbReference type="ARBA" id="ARBA00022676"/>
    </source>
</evidence>
<dbReference type="InterPro" id="IPR001173">
    <property type="entry name" value="Glyco_trans_2-like"/>
</dbReference>
<evidence type="ECO:0000256" key="3">
    <source>
        <dbReference type="ARBA" id="ARBA00022679"/>
    </source>
</evidence>
<evidence type="ECO:0000256" key="1">
    <source>
        <dbReference type="ARBA" id="ARBA00006739"/>
    </source>
</evidence>
<gene>
    <name evidence="5" type="ORF">G4D72_04300</name>
</gene>
<dbReference type="InterPro" id="IPR050834">
    <property type="entry name" value="Glycosyltransf_2"/>
</dbReference>
<dbReference type="Pfam" id="PF00535">
    <property type="entry name" value="Glycos_transf_2"/>
    <property type="match status" value="1"/>
</dbReference>
<keyword evidence="3" id="KW-0808">Transferase</keyword>
<dbReference type="PANTHER" id="PTHR43685:SF5">
    <property type="entry name" value="GLYCOSYLTRANSFERASE EPSE-RELATED"/>
    <property type="match status" value="1"/>
</dbReference>
<dbReference type="SUPFAM" id="SSF53448">
    <property type="entry name" value="Nucleotide-diphospho-sugar transferases"/>
    <property type="match status" value="1"/>
</dbReference>